<organism evidence="1 2">
    <name type="scientific">Caballeronia calidae</name>
    <dbReference type="NCBI Taxonomy" id="1777139"/>
    <lineage>
        <taxon>Bacteria</taxon>
        <taxon>Pseudomonadati</taxon>
        <taxon>Pseudomonadota</taxon>
        <taxon>Betaproteobacteria</taxon>
        <taxon>Burkholderiales</taxon>
        <taxon>Burkholderiaceae</taxon>
        <taxon>Caballeronia</taxon>
    </lineage>
</organism>
<accession>A0A158DAN9</accession>
<evidence type="ECO:0000313" key="1">
    <source>
        <dbReference type="EMBL" id="SAK91430.1"/>
    </source>
</evidence>
<dbReference type="AlphaFoldDB" id="A0A158DAN9"/>
<keyword evidence="2" id="KW-1185">Reference proteome</keyword>
<dbReference type="Proteomes" id="UP000071859">
    <property type="component" value="Unassembled WGS sequence"/>
</dbReference>
<protein>
    <submittedName>
        <fullName evidence="1">Uncharacterized protein</fullName>
    </submittedName>
</protein>
<reference evidence="1" key="1">
    <citation type="submission" date="2016-01" db="EMBL/GenBank/DDBJ databases">
        <authorList>
            <person name="Peeters C."/>
        </authorList>
    </citation>
    <scope>NUCLEOTIDE SEQUENCE</scope>
    <source>
        <strain evidence="1">LMG 29321</strain>
    </source>
</reference>
<comment type="caution">
    <text evidence="1">The sequence shown here is derived from an EMBL/GenBank/DDBJ whole genome shotgun (WGS) entry which is preliminary data.</text>
</comment>
<name>A0A158DAN9_9BURK</name>
<sequence>MLLVTVELLPLGREDGRKTIGQARILNVAGNAAYGSYLVDVLEGSERPIATSLLTD</sequence>
<proteinExistence type="predicted"/>
<evidence type="ECO:0000313" key="2">
    <source>
        <dbReference type="Proteomes" id="UP000071859"/>
    </source>
</evidence>
<dbReference type="EMBL" id="FCOX02000029">
    <property type="protein sequence ID" value="SAK91430.1"/>
    <property type="molecule type" value="Genomic_DNA"/>
</dbReference>
<gene>
    <name evidence="1" type="ORF">AWB78_04922</name>
</gene>